<evidence type="ECO:0000313" key="2">
    <source>
        <dbReference type="EMBL" id="THG97580.1"/>
    </source>
</evidence>
<dbReference type="PANTHER" id="PTHR33840:SF2">
    <property type="entry name" value="TLE1 PHOSPHOLIPASE DOMAIN-CONTAINING PROTEIN"/>
    <property type="match status" value="1"/>
</dbReference>
<evidence type="ECO:0000313" key="3">
    <source>
        <dbReference type="Proteomes" id="UP000309038"/>
    </source>
</evidence>
<proteinExistence type="predicted"/>
<feature type="domain" description="T6SS Phospholipase effector Tle1-like catalytic" evidence="1">
    <location>
        <begin position="45"/>
        <end position="191"/>
    </location>
</feature>
<dbReference type="AlphaFoldDB" id="A0A4S4KI78"/>
<dbReference type="Proteomes" id="UP000309038">
    <property type="component" value="Unassembled WGS sequence"/>
</dbReference>
<dbReference type="InterPro" id="IPR018712">
    <property type="entry name" value="Tle1-like_cat"/>
</dbReference>
<evidence type="ECO:0000259" key="1">
    <source>
        <dbReference type="Pfam" id="PF09994"/>
    </source>
</evidence>
<gene>
    <name evidence="2" type="ORF">EW026_g4440</name>
</gene>
<reference evidence="2 3" key="1">
    <citation type="submission" date="2019-02" db="EMBL/GenBank/DDBJ databases">
        <title>Genome sequencing of the rare red list fungi Phlebia centrifuga.</title>
        <authorList>
            <person name="Buettner E."/>
            <person name="Kellner H."/>
        </authorList>
    </citation>
    <scope>NUCLEOTIDE SEQUENCE [LARGE SCALE GENOMIC DNA]</scope>
    <source>
        <strain evidence="2 3">DSM 108282</strain>
    </source>
</reference>
<dbReference type="EMBL" id="SGPJ01000160">
    <property type="protein sequence ID" value="THG97580.1"/>
    <property type="molecule type" value="Genomic_DNA"/>
</dbReference>
<name>A0A4S4KI78_9APHY</name>
<protein>
    <recommendedName>
        <fullName evidence="1">T6SS Phospholipase effector Tle1-like catalytic domain-containing protein</fullName>
    </recommendedName>
</protein>
<organism evidence="2 3">
    <name type="scientific">Hermanssonia centrifuga</name>
    <dbReference type="NCBI Taxonomy" id="98765"/>
    <lineage>
        <taxon>Eukaryota</taxon>
        <taxon>Fungi</taxon>
        <taxon>Dikarya</taxon>
        <taxon>Basidiomycota</taxon>
        <taxon>Agaricomycotina</taxon>
        <taxon>Agaricomycetes</taxon>
        <taxon>Polyporales</taxon>
        <taxon>Meruliaceae</taxon>
        <taxon>Hermanssonia</taxon>
    </lineage>
</organism>
<dbReference type="PANTHER" id="PTHR33840">
    <property type="match status" value="1"/>
</dbReference>
<dbReference type="Pfam" id="PF09994">
    <property type="entry name" value="T6SS_Tle1-like_cat"/>
    <property type="match status" value="1"/>
</dbReference>
<accession>A0A4S4KI78</accession>
<keyword evidence="3" id="KW-1185">Reference proteome</keyword>
<comment type="caution">
    <text evidence="2">The sequence shown here is derived from an EMBL/GenBank/DDBJ whole genome shotgun (WGS) entry which is preliminary data.</text>
</comment>
<sequence length="411" mass="46929">MSVNKLIVKIPLNGKKMRVLGFLLAMIIGQLSCASTAQAMSLILTYNSNVVQLVSTLKKDDTSQQLVYYQTGIGTYANPVITAPLLTTVYETLDEMFATNLSTHIRDGYAFLMQNYTYGDKICIFGFSRGAYTARALAGMLQKVGLLPLYNYQQIPFAYDMYKREDPEGLELSETFKRTFCRDVHVDFLGVCVPTLGDIPPRLPPPPPDVSTSENIPVEGPSFVHIAWTSIISVFIRLFSFLRRAHHPASNAKMRRRTIPARAHDASYALRHDVDERYEAEEERKDALSPLYDQLRANWMWTVLEWIPVRVKKQKAIIREIENIQGYTWLWNKGRGRKIYKSEMEEGMKVHRSVKTRLEAGKIFEGSSSYVPQVRPSIPVVGKDGKKTHDPVRLDHTQWNVDAPQHWGWVD</sequence>